<dbReference type="Proteomes" id="UP000657918">
    <property type="component" value="Chromosome 16"/>
</dbReference>
<dbReference type="GO" id="GO:0005524">
    <property type="term" value="F:ATP binding"/>
    <property type="evidence" value="ECO:0007669"/>
    <property type="project" value="UniProtKB-KW"/>
</dbReference>
<dbReference type="Gene3D" id="3.80.10.10">
    <property type="entry name" value="Ribonuclease Inhibitor"/>
    <property type="match status" value="4"/>
</dbReference>
<feature type="domain" description="Disease resistance N-terminal" evidence="8">
    <location>
        <begin position="12"/>
        <end position="97"/>
    </location>
</feature>
<comment type="caution">
    <text evidence="11">The sequence shown here is derived from an EMBL/GenBank/DDBJ whole genome shotgun (WGS) entry which is preliminary data.</text>
</comment>
<evidence type="ECO:0008006" key="13">
    <source>
        <dbReference type="Google" id="ProtNLM"/>
    </source>
</evidence>
<dbReference type="Gene3D" id="1.10.8.430">
    <property type="entry name" value="Helical domain of apoptotic protease-activating factors"/>
    <property type="match status" value="1"/>
</dbReference>
<keyword evidence="1" id="KW-0433">Leucine-rich repeat</keyword>
<keyword evidence="3" id="KW-0547">Nucleotide-binding</keyword>
<feature type="domain" description="Disease resistance protein winged helix" evidence="9">
    <location>
        <begin position="425"/>
        <end position="493"/>
    </location>
</feature>
<dbReference type="SUPFAM" id="SSF52540">
    <property type="entry name" value="P-loop containing nucleoside triphosphate hydrolases"/>
    <property type="match status" value="1"/>
</dbReference>
<dbReference type="Pfam" id="PF25019">
    <property type="entry name" value="LRR_R13L1-DRL21"/>
    <property type="match status" value="1"/>
</dbReference>
<dbReference type="InterPro" id="IPR002182">
    <property type="entry name" value="NB-ARC"/>
</dbReference>
<dbReference type="SUPFAM" id="SSF52058">
    <property type="entry name" value="L domain-like"/>
    <property type="match status" value="2"/>
</dbReference>
<dbReference type="Gene3D" id="1.20.5.4130">
    <property type="match status" value="1"/>
</dbReference>
<dbReference type="PANTHER" id="PTHR36766:SF51">
    <property type="entry name" value="DISEASE RESISTANCE RPP13-LIKE PROTEIN 1"/>
    <property type="match status" value="1"/>
</dbReference>
<evidence type="ECO:0000256" key="1">
    <source>
        <dbReference type="ARBA" id="ARBA00022614"/>
    </source>
</evidence>
<dbReference type="OrthoDB" id="831010at2759"/>
<dbReference type="FunFam" id="1.10.10.10:FF:000322">
    <property type="entry name" value="Probable disease resistance protein At1g63360"/>
    <property type="match status" value="1"/>
</dbReference>
<dbReference type="PANTHER" id="PTHR36766">
    <property type="entry name" value="PLANT BROAD-SPECTRUM MILDEW RESISTANCE PROTEIN RPW8"/>
    <property type="match status" value="1"/>
</dbReference>
<dbReference type="InterPro" id="IPR056789">
    <property type="entry name" value="LRR_R13L1-DRL21"/>
</dbReference>
<evidence type="ECO:0000313" key="12">
    <source>
        <dbReference type="Proteomes" id="UP000657918"/>
    </source>
</evidence>
<keyword evidence="2" id="KW-0677">Repeat</keyword>
<dbReference type="Pfam" id="PF00931">
    <property type="entry name" value="NB-ARC"/>
    <property type="match status" value="1"/>
</dbReference>
<evidence type="ECO:0000256" key="3">
    <source>
        <dbReference type="ARBA" id="ARBA00022741"/>
    </source>
</evidence>
<reference evidence="11 12" key="1">
    <citation type="submission" date="2020-10" db="EMBL/GenBank/DDBJ databases">
        <title>Plant Genome Project.</title>
        <authorList>
            <person name="Zhang R.-G."/>
        </authorList>
    </citation>
    <scope>NUCLEOTIDE SEQUENCE [LARGE SCALE GENOMIC DNA]</scope>
    <source>
        <strain evidence="11">FAFU-HL-1</strain>
        <tissue evidence="11">Leaf</tissue>
    </source>
</reference>
<dbReference type="Pfam" id="PF18052">
    <property type="entry name" value="Rx_N"/>
    <property type="match status" value="1"/>
</dbReference>
<evidence type="ECO:0000256" key="6">
    <source>
        <dbReference type="SAM" id="Coils"/>
    </source>
</evidence>
<evidence type="ECO:0000259" key="8">
    <source>
        <dbReference type="Pfam" id="PF18052"/>
    </source>
</evidence>
<evidence type="ECO:0000259" key="7">
    <source>
        <dbReference type="Pfam" id="PF00931"/>
    </source>
</evidence>
<feature type="domain" description="R13L1/DRL21-like LRR repeat region" evidence="10">
    <location>
        <begin position="681"/>
        <end position="808"/>
    </location>
</feature>
<feature type="domain" description="NB-ARC" evidence="7">
    <location>
        <begin position="170"/>
        <end position="337"/>
    </location>
</feature>
<evidence type="ECO:0000256" key="5">
    <source>
        <dbReference type="ARBA" id="ARBA00022840"/>
    </source>
</evidence>
<dbReference type="InterPro" id="IPR058922">
    <property type="entry name" value="WHD_DRP"/>
</dbReference>
<dbReference type="InterPro" id="IPR032675">
    <property type="entry name" value="LRR_dom_sf"/>
</dbReference>
<dbReference type="GO" id="GO:0043531">
    <property type="term" value="F:ADP binding"/>
    <property type="evidence" value="ECO:0007669"/>
    <property type="project" value="InterPro"/>
</dbReference>
<organism evidence="11 12">
    <name type="scientific">Salix dunnii</name>
    <dbReference type="NCBI Taxonomy" id="1413687"/>
    <lineage>
        <taxon>Eukaryota</taxon>
        <taxon>Viridiplantae</taxon>
        <taxon>Streptophyta</taxon>
        <taxon>Embryophyta</taxon>
        <taxon>Tracheophyta</taxon>
        <taxon>Spermatophyta</taxon>
        <taxon>Magnoliopsida</taxon>
        <taxon>eudicotyledons</taxon>
        <taxon>Gunneridae</taxon>
        <taxon>Pentapetalae</taxon>
        <taxon>rosids</taxon>
        <taxon>fabids</taxon>
        <taxon>Malpighiales</taxon>
        <taxon>Salicaceae</taxon>
        <taxon>Saliceae</taxon>
        <taxon>Salix</taxon>
    </lineage>
</organism>
<evidence type="ECO:0000256" key="4">
    <source>
        <dbReference type="ARBA" id="ARBA00022821"/>
    </source>
</evidence>
<evidence type="ECO:0000313" key="11">
    <source>
        <dbReference type="EMBL" id="KAF9665687.1"/>
    </source>
</evidence>
<dbReference type="Gene3D" id="3.40.50.300">
    <property type="entry name" value="P-loop containing nucleotide triphosphate hydrolases"/>
    <property type="match status" value="1"/>
</dbReference>
<evidence type="ECO:0000259" key="10">
    <source>
        <dbReference type="Pfam" id="PF25019"/>
    </source>
</evidence>
<dbReference type="GO" id="GO:0051707">
    <property type="term" value="P:response to other organism"/>
    <property type="evidence" value="ECO:0007669"/>
    <property type="project" value="UniProtKB-ARBA"/>
</dbReference>
<accession>A0A835J6W5</accession>
<dbReference type="InterPro" id="IPR041118">
    <property type="entry name" value="Rx_N"/>
</dbReference>
<dbReference type="InterPro" id="IPR042197">
    <property type="entry name" value="Apaf_helical"/>
</dbReference>
<dbReference type="GO" id="GO:0006952">
    <property type="term" value="P:defense response"/>
    <property type="evidence" value="ECO:0007669"/>
    <property type="project" value="UniProtKB-KW"/>
</dbReference>
<dbReference type="InterPro" id="IPR036388">
    <property type="entry name" value="WH-like_DNA-bd_sf"/>
</dbReference>
<feature type="coiled-coil region" evidence="6">
    <location>
        <begin position="41"/>
        <end position="92"/>
    </location>
</feature>
<protein>
    <recommendedName>
        <fullName evidence="13">Disease resistance RPP13-like protein 1</fullName>
    </recommendedName>
</protein>
<proteinExistence type="predicted"/>
<gene>
    <name evidence="11" type="ORF">SADUNF_Sadunf16G0149300</name>
</gene>
<name>A0A835J6W5_9ROSI</name>
<dbReference type="Gene3D" id="1.10.10.10">
    <property type="entry name" value="Winged helix-like DNA-binding domain superfamily/Winged helix DNA-binding domain"/>
    <property type="match status" value="1"/>
</dbReference>
<dbReference type="PRINTS" id="PR00364">
    <property type="entry name" value="DISEASERSIST"/>
</dbReference>
<keyword evidence="12" id="KW-1185">Reference proteome</keyword>
<sequence length="1442" mass="163161">MAFVEAITSTILQPLIEKLVSASFLKFAREKKKEKEIDSEIKKWELRLLEIRAVLSDAEEKQITNQAVKIWLDNLRDLAYDVQDVLEEFETEAWSQTYNYRRKSKLGKNLIPTCFGKIGWSKLEEITSRLQEIVAEKDLLDLSKCSLSRFDERLPTTSLMVKKSRVYGREKDKEALVQLLTRGDEAANGSPFSVISIIGYGGVGKTTLAQLVYNDKSVEFDYKAWVCVSDEFDMLRITKAILNCDSSVVGCDLNLLQVQLKVKLSGKKFLIVLDDVWSENYEEWTALCSPFASGARGSRVIITTRNEGVSLLTGSIYSYALKELSDDDCLLLFAQHALGASNFDDYPDLKETGEEIVKRCRGLPLAAKTLGGLLRGKRNSKEWKVVLNSKLWDLPEENSGILSALRLSYHHLPSHLKQCFAYCAIFPKDYEFDKNELVSLWMAEGFLQQAKEKKHMKDIGKEYFDDLLSRSFFQKSSANNVRYVMHDLISELAQFVSREVCFHLGDKLEDSQSYAKVRYASFTRHHYDISQRFEVFYEMKSLRTFLPLPIFSPPCNYLTRKVLHDLIPKLKRLAVLSLAGYCLVELPSSICALKHLRYLNLSYTEIEVLPESLCEVFRLQTLKLRGCKKLIKLPIGIDNLINLQCLDISGTNSLQEMPPQIGNLTNLYTLPKFIIGKGLGIRELIKLSHLQGQLNIIGLHNVVDVRDTKLAILKEKRDLSELSLEWIHNVNGFQSEARELQLLNLLEPHQNLQKLSIMSYGGTTFPSWLGDHSFSNMVCLQLCDCHKTTSLPSLGQLPVLRDLSIKGMERVMTVGAEFLGVGSFVKAFPSLEGLIIEDMLNWKQWSWFNGLNQEEAGEFPKLRELTIINCPILVGMLPSCLPLVKKLSIYNCPQLVALPESLPYLCELIVEGCNVTILNHMPVMPSLTTLKVRSIIGLVSLCRNSLQALVALKDLEIENCNDLMYLWKDGTDLCELARMKHLEIKKFEQFVSLVELEKSGDVEQQPSGLQCLGSLNNLKIDHCRKLVSLPGGLPYSIRRLEISQCDSLKSMPDGMMMNGCNSSQCLLEELLISWCPSLRSIPIGMFPITLKSLTISWCTNLENLHGGFVYHGGDRRELSCLEHLTIEGLPRLLFPAFELPWSLKTLEIGYCTMHSLKTLCDLSHLTELEISGCSMLESFPEMGLTTPNLISLSIWKCENLRSLPNHMDCLVSLQELSVYHCHSLVSFSKGGLPPNLIEFQIHYCENITESMSDWGLHTLIFLKRLVIECTSPCTNMVSFPDDEGQLLPTSLTSLYILTLKGLKSISKGLKCLMSLEILMISDCPKLCLFPKEGFPATLGSLHIEFCPLLKKQCSRNNGCYWSKIALIPHIVTSLLIESEQENQNLSAKLCWFWRHDNKRILKTGPGTRREGVVKQSLAGADNVLSEKQPLRVEPQLSNFCQS</sequence>
<keyword evidence="6" id="KW-0175">Coiled coil</keyword>
<evidence type="ECO:0000256" key="2">
    <source>
        <dbReference type="ARBA" id="ARBA00022737"/>
    </source>
</evidence>
<evidence type="ECO:0000259" key="9">
    <source>
        <dbReference type="Pfam" id="PF23559"/>
    </source>
</evidence>
<keyword evidence="5" id="KW-0067">ATP-binding</keyword>
<dbReference type="Pfam" id="PF23559">
    <property type="entry name" value="WHD_DRP"/>
    <property type="match status" value="1"/>
</dbReference>
<dbReference type="InterPro" id="IPR027417">
    <property type="entry name" value="P-loop_NTPase"/>
</dbReference>
<keyword evidence="4" id="KW-0611">Plant defense</keyword>
<dbReference type="EMBL" id="JADGMS010000016">
    <property type="protein sequence ID" value="KAF9665687.1"/>
    <property type="molecule type" value="Genomic_DNA"/>
</dbReference>